<organism evidence="1 2">
    <name type="scientific">Pleurodeles waltl</name>
    <name type="common">Iberian ribbed newt</name>
    <dbReference type="NCBI Taxonomy" id="8319"/>
    <lineage>
        <taxon>Eukaryota</taxon>
        <taxon>Metazoa</taxon>
        <taxon>Chordata</taxon>
        <taxon>Craniata</taxon>
        <taxon>Vertebrata</taxon>
        <taxon>Euteleostomi</taxon>
        <taxon>Amphibia</taxon>
        <taxon>Batrachia</taxon>
        <taxon>Caudata</taxon>
        <taxon>Salamandroidea</taxon>
        <taxon>Salamandridae</taxon>
        <taxon>Pleurodelinae</taxon>
        <taxon>Pleurodeles</taxon>
    </lineage>
</organism>
<comment type="caution">
    <text evidence="1">The sequence shown here is derived from an EMBL/GenBank/DDBJ whole genome shotgun (WGS) entry which is preliminary data.</text>
</comment>
<accession>A0AAV7M5W5</accession>
<proteinExistence type="predicted"/>
<evidence type="ECO:0000313" key="2">
    <source>
        <dbReference type="Proteomes" id="UP001066276"/>
    </source>
</evidence>
<dbReference type="AlphaFoldDB" id="A0AAV7M5W5"/>
<gene>
    <name evidence="1" type="ORF">NDU88_001648</name>
</gene>
<evidence type="ECO:0000313" key="1">
    <source>
        <dbReference type="EMBL" id="KAJ1096508.1"/>
    </source>
</evidence>
<keyword evidence="2" id="KW-1185">Reference proteome</keyword>
<name>A0AAV7M5W5_PLEWA</name>
<sequence length="110" mass="11920">MFTGVGGTLLEESVPKAESSIRSPVMESSAMESSIPNILLKPVVVIAPPKKAGAVGKRKRQEIRSKSKRPRVISMQFPNVKAKAKDKMEIMLDPFCASLIAALDSRLGQI</sequence>
<dbReference type="EMBL" id="JANPWB010000014">
    <property type="protein sequence ID" value="KAJ1096508.1"/>
    <property type="molecule type" value="Genomic_DNA"/>
</dbReference>
<dbReference type="Proteomes" id="UP001066276">
    <property type="component" value="Chromosome 10"/>
</dbReference>
<protein>
    <submittedName>
        <fullName evidence="1">Uncharacterized protein</fullName>
    </submittedName>
</protein>
<reference evidence="1" key="1">
    <citation type="journal article" date="2022" name="bioRxiv">
        <title>Sequencing and chromosome-scale assembly of the giantPleurodeles waltlgenome.</title>
        <authorList>
            <person name="Brown T."/>
            <person name="Elewa A."/>
            <person name="Iarovenko S."/>
            <person name="Subramanian E."/>
            <person name="Araus A.J."/>
            <person name="Petzold A."/>
            <person name="Susuki M."/>
            <person name="Suzuki K.-i.T."/>
            <person name="Hayashi T."/>
            <person name="Toyoda A."/>
            <person name="Oliveira C."/>
            <person name="Osipova E."/>
            <person name="Leigh N.D."/>
            <person name="Simon A."/>
            <person name="Yun M.H."/>
        </authorList>
    </citation>
    <scope>NUCLEOTIDE SEQUENCE</scope>
    <source>
        <strain evidence="1">20211129_DDA</strain>
        <tissue evidence="1">Liver</tissue>
    </source>
</reference>